<dbReference type="InterPro" id="IPR036291">
    <property type="entry name" value="NAD(P)-bd_dom_sf"/>
</dbReference>
<dbReference type="AlphaFoldDB" id="A0A1H2H4K4"/>
<organism evidence="3 4">
    <name type="scientific">Halopseudomonas salegens</name>
    <dbReference type="NCBI Taxonomy" id="1434072"/>
    <lineage>
        <taxon>Bacteria</taxon>
        <taxon>Pseudomonadati</taxon>
        <taxon>Pseudomonadota</taxon>
        <taxon>Gammaproteobacteria</taxon>
        <taxon>Pseudomonadales</taxon>
        <taxon>Pseudomonadaceae</taxon>
        <taxon>Halopseudomonas</taxon>
    </lineage>
</organism>
<dbReference type="PANTHER" id="PTHR43796:SF2">
    <property type="entry name" value="CARBOXYNORSPERMIDINE SYNTHASE"/>
    <property type="match status" value="1"/>
</dbReference>
<dbReference type="EMBL" id="LT629787">
    <property type="protein sequence ID" value="SDU26733.1"/>
    <property type="molecule type" value="Genomic_DNA"/>
</dbReference>
<feature type="domain" description="Saccharopine dehydrogenase-like C-terminal" evidence="2">
    <location>
        <begin position="150"/>
        <end position="396"/>
    </location>
</feature>
<dbReference type="PANTHER" id="PTHR43796">
    <property type="entry name" value="CARBOXYNORSPERMIDINE SYNTHASE"/>
    <property type="match status" value="1"/>
</dbReference>
<dbReference type="Gene3D" id="3.30.360.10">
    <property type="entry name" value="Dihydrodipicolinate Reductase, domain 2"/>
    <property type="match status" value="1"/>
</dbReference>
<evidence type="ECO:0000313" key="4">
    <source>
        <dbReference type="Proteomes" id="UP000243924"/>
    </source>
</evidence>
<dbReference type="STRING" id="1434072.SAMN05216210_2765"/>
<dbReference type="OrthoDB" id="9769367at2"/>
<dbReference type="Pfam" id="PF16653">
    <property type="entry name" value="Sacchrp_dh_C"/>
    <property type="match status" value="1"/>
</dbReference>
<evidence type="ECO:0000313" key="3">
    <source>
        <dbReference type="EMBL" id="SDU26733.1"/>
    </source>
</evidence>
<accession>A0A1H2H4K4</accession>
<protein>
    <submittedName>
        <fullName evidence="3">Carboxynorspermidine dehydrogenase</fullName>
    </submittedName>
</protein>
<evidence type="ECO:0000259" key="2">
    <source>
        <dbReference type="Pfam" id="PF16653"/>
    </source>
</evidence>
<dbReference type="Proteomes" id="UP000243924">
    <property type="component" value="Chromosome I"/>
</dbReference>
<evidence type="ECO:0000259" key="1">
    <source>
        <dbReference type="Pfam" id="PF03435"/>
    </source>
</evidence>
<dbReference type="Pfam" id="PF03435">
    <property type="entry name" value="Sacchrp_dh_NADP"/>
    <property type="match status" value="1"/>
</dbReference>
<dbReference type="InterPro" id="IPR005097">
    <property type="entry name" value="Sacchrp_dh_NADP-bd"/>
</dbReference>
<gene>
    <name evidence="3" type="ORF">SAMN05216210_2765</name>
</gene>
<dbReference type="Gene3D" id="3.40.50.720">
    <property type="entry name" value="NAD(P)-binding Rossmann-like Domain"/>
    <property type="match status" value="1"/>
</dbReference>
<dbReference type="InterPro" id="IPR032095">
    <property type="entry name" value="Sacchrp_dh-like_C"/>
</dbReference>
<sequence>MKKNVLIVGAGGVAQVVAHKCAQHNDILGNIHIASRTVEKCQQIVDSVQEKGSLKVAGELQAHALDALDIAATKALIEQTQSRIVINVGSAFINMSVLQACIETGAAYMDTAIHEEPEKICETPPWYANYEWKRKELCAEKGVTAILGAGFDPGVVNAYAAIAVNEYFDSVSDIDIIDINAGSHGRYFATNFDPEINFREFTGTVWSWQNREWVSKSMFEVKRTDDLPVVGAQTSYMTGHDELHSLSKNLDVPNIRFWMGFGEHYINVFTVLKNLGLLSEQPVTTAEGLEVVPLKVVKAVLPDPSSLAPTYSGKTCIGDVVKGKKDGKDKEVFIYNVADHAEAYAEVGSQGISYTAGVPPVAAALLIATGEWDVNKMVNIEELDPKPFINLLNDMGLPTRIRDEQGDRALSF</sequence>
<dbReference type="RefSeq" id="WP_092387821.1">
    <property type="nucleotide sequence ID" value="NZ_LT629787.1"/>
</dbReference>
<name>A0A1H2H4K4_9GAMM</name>
<keyword evidence="4" id="KW-1185">Reference proteome</keyword>
<feature type="domain" description="Saccharopine dehydrogenase NADP binding" evidence="1">
    <location>
        <begin position="5"/>
        <end position="146"/>
    </location>
</feature>
<reference evidence="4" key="1">
    <citation type="submission" date="2016-10" db="EMBL/GenBank/DDBJ databases">
        <authorList>
            <person name="Varghese N."/>
            <person name="Submissions S."/>
        </authorList>
    </citation>
    <scope>NUCLEOTIDE SEQUENCE [LARGE SCALE GENOMIC DNA]</scope>
    <source>
        <strain evidence="4">CECT 8338</strain>
    </source>
</reference>
<dbReference type="SUPFAM" id="SSF51735">
    <property type="entry name" value="NAD(P)-binding Rossmann-fold domains"/>
    <property type="match status" value="1"/>
</dbReference>
<proteinExistence type="predicted"/>